<feature type="domain" description="Response regulatory" evidence="8">
    <location>
        <begin position="957"/>
        <end position="1073"/>
    </location>
</feature>
<dbReference type="InterPro" id="IPR013767">
    <property type="entry name" value="PAS_fold"/>
</dbReference>
<dbReference type="Gene3D" id="3.40.50.2300">
    <property type="match status" value="1"/>
</dbReference>
<proteinExistence type="predicted"/>
<dbReference type="InterPro" id="IPR003661">
    <property type="entry name" value="HisK_dim/P_dom"/>
</dbReference>
<evidence type="ECO:0000259" key="9">
    <source>
        <dbReference type="PROSITE" id="PS50112"/>
    </source>
</evidence>
<dbReference type="SUPFAM" id="SSF55874">
    <property type="entry name" value="ATPase domain of HSP90 chaperone/DNA topoisomerase II/histidine kinase"/>
    <property type="match status" value="1"/>
</dbReference>
<evidence type="ECO:0000259" key="7">
    <source>
        <dbReference type="PROSITE" id="PS50109"/>
    </source>
</evidence>
<dbReference type="Pfam" id="PF00512">
    <property type="entry name" value="HisKA"/>
    <property type="match status" value="1"/>
</dbReference>
<dbReference type="InterPro" id="IPR005467">
    <property type="entry name" value="His_kinase_dom"/>
</dbReference>
<dbReference type="InterPro" id="IPR013656">
    <property type="entry name" value="PAS_4"/>
</dbReference>
<organism evidence="11 12">
    <name type="scientific">Roseomonas populi</name>
    <dbReference type="NCBI Taxonomy" id="3121582"/>
    <lineage>
        <taxon>Bacteria</taxon>
        <taxon>Pseudomonadati</taxon>
        <taxon>Pseudomonadota</taxon>
        <taxon>Alphaproteobacteria</taxon>
        <taxon>Acetobacterales</taxon>
        <taxon>Roseomonadaceae</taxon>
        <taxon>Roseomonas</taxon>
    </lineage>
</organism>
<evidence type="ECO:0000256" key="2">
    <source>
        <dbReference type="ARBA" id="ARBA00012438"/>
    </source>
</evidence>
<dbReference type="PROSITE" id="PS50110">
    <property type="entry name" value="RESPONSE_REGULATORY"/>
    <property type="match status" value="1"/>
</dbReference>
<evidence type="ECO:0000256" key="6">
    <source>
        <dbReference type="PROSITE-ProRule" id="PRU00169"/>
    </source>
</evidence>
<dbReference type="InterPro" id="IPR052162">
    <property type="entry name" value="Sensor_kinase/Photoreceptor"/>
</dbReference>
<dbReference type="Pfam" id="PF08447">
    <property type="entry name" value="PAS_3"/>
    <property type="match status" value="2"/>
</dbReference>
<dbReference type="InterPro" id="IPR000700">
    <property type="entry name" value="PAS-assoc_C"/>
</dbReference>
<dbReference type="Gene3D" id="3.30.565.10">
    <property type="entry name" value="Histidine kinase-like ATPase, C-terminal domain"/>
    <property type="match status" value="1"/>
</dbReference>
<dbReference type="CDD" id="cd18161">
    <property type="entry name" value="REC_hyHK_blue-like"/>
    <property type="match status" value="1"/>
</dbReference>
<dbReference type="PROSITE" id="PS50112">
    <property type="entry name" value="PAS"/>
    <property type="match status" value="3"/>
</dbReference>
<feature type="domain" description="PAS" evidence="9">
    <location>
        <begin position="302"/>
        <end position="374"/>
    </location>
</feature>
<dbReference type="InterPro" id="IPR004358">
    <property type="entry name" value="Sig_transdc_His_kin-like_C"/>
</dbReference>
<dbReference type="InterPro" id="IPR003594">
    <property type="entry name" value="HATPase_dom"/>
</dbReference>
<dbReference type="InterPro" id="IPR036097">
    <property type="entry name" value="HisK_dim/P_sf"/>
</dbReference>
<dbReference type="CDD" id="cd00130">
    <property type="entry name" value="PAS"/>
    <property type="match status" value="4"/>
</dbReference>
<dbReference type="InterPro" id="IPR013655">
    <property type="entry name" value="PAS_fold_3"/>
</dbReference>
<feature type="domain" description="PAC" evidence="10">
    <location>
        <begin position="378"/>
        <end position="430"/>
    </location>
</feature>
<dbReference type="InterPro" id="IPR035965">
    <property type="entry name" value="PAS-like_dom_sf"/>
</dbReference>
<dbReference type="Pfam" id="PF00072">
    <property type="entry name" value="Response_reg"/>
    <property type="match status" value="1"/>
</dbReference>
<dbReference type="EC" id="2.7.13.3" evidence="2"/>
<dbReference type="SMART" id="SM00448">
    <property type="entry name" value="REC"/>
    <property type="match status" value="1"/>
</dbReference>
<dbReference type="PANTHER" id="PTHR43304">
    <property type="entry name" value="PHYTOCHROME-LIKE PROTEIN CPH1"/>
    <property type="match status" value="1"/>
</dbReference>
<dbReference type="PRINTS" id="PR00344">
    <property type="entry name" value="BCTRLSENSOR"/>
</dbReference>
<dbReference type="SMART" id="SM00388">
    <property type="entry name" value="HisKA"/>
    <property type="match status" value="1"/>
</dbReference>
<evidence type="ECO:0000256" key="1">
    <source>
        <dbReference type="ARBA" id="ARBA00000085"/>
    </source>
</evidence>
<evidence type="ECO:0000259" key="10">
    <source>
        <dbReference type="PROSITE" id="PS50113"/>
    </source>
</evidence>
<dbReference type="Gene3D" id="1.10.287.130">
    <property type="match status" value="1"/>
</dbReference>
<dbReference type="CDD" id="cd00082">
    <property type="entry name" value="HisKA"/>
    <property type="match status" value="1"/>
</dbReference>
<dbReference type="NCBIfam" id="TIGR00229">
    <property type="entry name" value="sensory_box"/>
    <property type="match status" value="4"/>
</dbReference>
<keyword evidence="5" id="KW-0418">Kinase</keyword>
<dbReference type="InterPro" id="IPR036890">
    <property type="entry name" value="HATPase_C_sf"/>
</dbReference>
<gene>
    <name evidence="11" type="ORF">NRP21_01440</name>
</gene>
<dbReference type="Pfam" id="PF08448">
    <property type="entry name" value="PAS_4"/>
    <property type="match status" value="1"/>
</dbReference>
<dbReference type="PROSITE" id="PS50113">
    <property type="entry name" value="PAC"/>
    <property type="match status" value="3"/>
</dbReference>
<sequence length="1076" mass="117363">MPLPEPTDPRRWTEAERLAALERTRLLDTPPEQAYDDLVRLAADLTGTPMAAIHLVDADRQWVKAEFGLGVREMPRGDAICPTAMLDPEGLVVPDASRDPRFAGSPAVAGGPAIRFYAGVPLESDGVPIGALCVLDTEPREGLDARQRFALRALAAQASSQIALRRALADREQADRLHRETLNSVTDYAIISMDREGRVIAWNAGAANVLGWSETEMLRQEGRRIFTEEDRLAGRPEEEMREALENGRASDERWHQHRDGSRFWASGELMPLRGEAGAIIGFVKVLRDRTGQRRATEALEAVNERYRLASRATNDAIWDWDLRRNEVGWNEALGSAFGWRPEQVEPTGDWWIAQIHPEDRARIDQSIHAVIEGTGTSWAGEYRFRRADGSYASVLDRGYVTRDAAGAPVRMIGAMLDLTPRTEAERARREAEERLRLAATAARIGTFDFRVAEGVLSWDDRCRELFGLPPGVPVSYEDSFLAGLHPEDRVRADAAVVRALDPAGSGAFNVEYRTIGIVDGVERWVSASGETSFQDGAPMRLVGTVLDITARKRAEEALQRLNLTLEQQVAERTADRNRLWQLSADIVMVARLDGTITAANPAWAVVLGWTEAELVGRAFLDLVHPEDLARTCELVAGLSAGMAPRRFENRTRGRDGRYRWIAWTAVPGEGLINAVGRDVTTEREAAEALARAEESLRQSQKMEAVGQLTGGIAHDFNNLLTGITGSLELLRRRVAQGRLEDVDRYVTAAQGAAKRAAALTHRLLAFSRRQTLDPRPTEVNRLVAGIEELVRRTVGPEIALEVVPAAGLWTVLVDPNQLENALLNLCINARDAMPDGGRIAIGTANTWVDAGAAAEIGLEEGDYVTLRVTDTGTGMAPEVVERAFDPFFTTKPLGQGTGLGLSMIYGFVRQSGGGVRVQSEPGRGTTMCLFLPRHHGVAEAEAVQARAALPHADAGETVLVVDDEATVRMLVAEVLEEFGYTAVEAADGASGLKVLQSDLRVDLLITDVGLPGGMNGRQLADAARVLRPEVKVLFITGYAENAAIGSGQLEPGMHVLTKPFEIGALAARIRDVIGEG</sequence>
<dbReference type="SUPFAM" id="SSF55781">
    <property type="entry name" value="GAF domain-like"/>
    <property type="match status" value="1"/>
</dbReference>
<feature type="modified residue" description="4-aspartylphosphate" evidence="6">
    <location>
        <position position="1007"/>
    </location>
</feature>
<dbReference type="Gene3D" id="2.10.70.100">
    <property type="match status" value="2"/>
</dbReference>
<dbReference type="PANTHER" id="PTHR43304:SF1">
    <property type="entry name" value="PAC DOMAIN-CONTAINING PROTEIN"/>
    <property type="match status" value="1"/>
</dbReference>
<evidence type="ECO:0000256" key="5">
    <source>
        <dbReference type="ARBA" id="ARBA00022777"/>
    </source>
</evidence>
<dbReference type="EMBL" id="JANJOU010000001">
    <property type="protein sequence ID" value="MCR0980709.1"/>
    <property type="molecule type" value="Genomic_DNA"/>
</dbReference>
<evidence type="ECO:0000259" key="8">
    <source>
        <dbReference type="PROSITE" id="PS50110"/>
    </source>
</evidence>
<dbReference type="SUPFAM" id="SSF55785">
    <property type="entry name" value="PYP-like sensor domain (PAS domain)"/>
    <property type="match status" value="4"/>
</dbReference>
<feature type="domain" description="PAS" evidence="9">
    <location>
        <begin position="174"/>
        <end position="247"/>
    </location>
</feature>
<dbReference type="InterPro" id="IPR029016">
    <property type="entry name" value="GAF-like_dom_sf"/>
</dbReference>
<evidence type="ECO:0000256" key="3">
    <source>
        <dbReference type="ARBA" id="ARBA00022553"/>
    </source>
</evidence>
<evidence type="ECO:0000256" key="4">
    <source>
        <dbReference type="ARBA" id="ARBA00022679"/>
    </source>
</evidence>
<keyword evidence="3 6" id="KW-0597">Phosphoprotein</keyword>
<dbReference type="InterPro" id="IPR003018">
    <property type="entry name" value="GAF"/>
</dbReference>
<dbReference type="Pfam" id="PF00989">
    <property type="entry name" value="PAS"/>
    <property type="match status" value="1"/>
</dbReference>
<dbReference type="PROSITE" id="PS50109">
    <property type="entry name" value="HIS_KIN"/>
    <property type="match status" value="1"/>
</dbReference>
<dbReference type="SUPFAM" id="SSF47384">
    <property type="entry name" value="Homodimeric domain of signal transducing histidine kinase"/>
    <property type="match status" value="1"/>
</dbReference>
<evidence type="ECO:0000313" key="12">
    <source>
        <dbReference type="Proteomes" id="UP001524642"/>
    </source>
</evidence>
<keyword evidence="12" id="KW-1185">Reference proteome</keyword>
<feature type="domain" description="PAC" evidence="10">
    <location>
        <begin position="508"/>
        <end position="560"/>
    </location>
</feature>
<dbReference type="SMART" id="SM00065">
    <property type="entry name" value="GAF"/>
    <property type="match status" value="1"/>
</dbReference>
<keyword evidence="4" id="KW-0808">Transferase</keyword>
<evidence type="ECO:0000313" key="11">
    <source>
        <dbReference type="EMBL" id="MCR0980709.1"/>
    </source>
</evidence>
<dbReference type="InterPro" id="IPR000014">
    <property type="entry name" value="PAS"/>
</dbReference>
<dbReference type="Pfam" id="PF01590">
    <property type="entry name" value="GAF"/>
    <property type="match status" value="1"/>
</dbReference>
<dbReference type="Gene3D" id="3.30.450.20">
    <property type="entry name" value="PAS domain"/>
    <property type="match status" value="4"/>
</dbReference>
<comment type="caution">
    <text evidence="11">The sequence shown here is derived from an EMBL/GenBank/DDBJ whole genome shotgun (WGS) entry which is preliminary data.</text>
</comment>
<dbReference type="SMART" id="SM00091">
    <property type="entry name" value="PAS"/>
    <property type="match status" value="4"/>
</dbReference>
<dbReference type="SUPFAM" id="SSF52172">
    <property type="entry name" value="CheY-like"/>
    <property type="match status" value="1"/>
</dbReference>
<dbReference type="Pfam" id="PF02518">
    <property type="entry name" value="HATPase_c"/>
    <property type="match status" value="1"/>
</dbReference>
<feature type="domain" description="PAC" evidence="10">
    <location>
        <begin position="248"/>
        <end position="301"/>
    </location>
</feature>
<feature type="domain" description="Histidine kinase" evidence="7">
    <location>
        <begin position="711"/>
        <end position="935"/>
    </location>
</feature>
<dbReference type="InterPro" id="IPR001789">
    <property type="entry name" value="Sig_transdc_resp-reg_receiver"/>
</dbReference>
<dbReference type="InterPro" id="IPR011006">
    <property type="entry name" value="CheY-like_superfamily"/>
</dbReference>
<reference evidence="11 12" key="1">
    <citation type="submission" date="2022-06" db="EMBL/GenBank/DDBJ databases">
        <title>Roseomonas CN29.</title>
        <authorList>
            <person name="Cheng Y."/>
            <person name="He X."/>
        </authorList>
    </citation>
    <scope>NUCLEOTIDE SEQUENCE [LARGE SCALE GENOMIC DNA]</scope>
    <source>
        <strain evidence="11 12">CN29</strain>
    </source>
</reference>
<feature type="domain" description="PAS" evidence="9">
    <location>
        <begin position="587"/>
        <end position="627"/>
    </location>
</feature>
<accession>A0ABT1WZ25</accession>
<dbReference type="Proteomes" id="UP001524642">
    <property type="component" value="Unassembled WGS sequence"/>
</dbReference>
<dbReference type="SMART" id="SM00387">
    <property type="entry name" value="HATPase_c"/>
    <property type="match status" value="1"/>
</dbReference>
<dbReference type="Gene3D" id="3.30.450.40">
    <property type="match status" value="1"/>
</dbReference>
<dbReference type="InterPro" id="IPR001610">
    <property type="entry name" value="PAC"/>
</dbReference>
<name>A0ABT1WZ25_9PROT</name>
<protein>
    <recommendedName>
        <fullName evidence="2">histidine kinase</fullName>
        <ecNumber evidence="2">2.7.13.3</ecNumber>
    </recommendedName>
</protein>
<comment type="catalytic activity">
    <reaction evidence="1">
        <text>ATP + protein L-histidine = ADP + protein N-phospho-L-histidine.</text>
        <dbReference type="EC" id="2.7.13.3"/>
    </reaction>
</comment>
<dbReference type="SMART" id="SM00086">
    <property type="entry name" value="PAC"/>
    <property type="match status" value="4"/>
</dbReference>